<dbReference type="PANTHER" id="PTHR37833">
    <property type="entry name" value="LIPOPROTEIN-RELATED"/>
    <property type="match status" value="1"/>
</dbReference>
<name>A0A5C5UU87_9BACT</name>
<dbReference type="EMBL" id="SIHJ01000010">
    <property type="protein sequence ID" value="TWT29227.1"/>
    <property type="molecule type" value="Genomic_DNA"/>
</dbReference>
<sequence precursor="true">MPCVSLRPAPRATALKIACLGVLLLTGCVGESADGPTAKTPHTNEAVSTTALKPVRSGPASNGVGSERRPKLVAAATTHEFGGMSIREVRSHAFTLRNEGDAPLQISNAAANCKCLSHEFSRQTIPPGEEATLTLTWRGGEEPRERLTARVNVETNDPDQPVVQFSAVGSVGAELDVAPAQLHAQEVAPGEPLTLSTVVTSPVWKQIYLVDIASPSDKLRVTTTPLSPAECVSIGCRSGCRVEVTANADLTTGPYSNYLELSAQPASDPGAAAPRRLRIPIGWAPRQSIAVSGPGVDEAGVIHLGRIDKGAHTKRYLVKVTDELPELVVTDQRVSPDFLGVQLEPYRKGELGWLYRMELSIPEHARATKYGKDGVVQFTFDHPRIKELRVELDLGVGI</sequence>
<evidence type="ECO:0008006" key="5">
    <source>
        <dbReference type="Google" id="ProtNLM"/>
    </source>
</evidence>
<reference evidence="3 4" key="1">
    <citation type="submission" date="2019-02" db="EMBL/GenBank/DDBJ databases">
        <title>Deep-cultivation of Planctomycetes and their phenomic and genomic characterization uncovers novel biology.</title>
        <authorList>
            <person name="Wiegand S."/>
            <person name="Jogler M."/>
            <person name="Boedeker C."/>
            <person name="Pinto D."/>
            <person name="Vollmers J."/>
            <person name="Rivas-Marin E."/>
            <person name="Kohn T."/>
            <person name="Peeters S.H."/>
            <person name="Heuer A."/>
            <person name="Rast P."/>
            <person name="Oberbeckmann S."/>
            <person name="Bunk B."/>
            <person name="Jeske O."/>
            <person name="Meyerdierks A."/>
            <person name="Storesund J.E."/>
            <person name="Kallscheuer N."/>
            <person name="Luecker S."/>
            <person name="Lage O.M."/>
            <person name="Pohl T."/>
            <person name="Merkel B.J."/>
            <person name="Hornburger P."/>
            <person name="Mueller R.-W."/>
            <person name="Bruemmer F."/>
            <person name="Labrenz M."/>
            <person name="Spormann A.M."/>
            <person name="Op Den Camp H."/>
            <person name="Overmann J."/>
            <person name="Amann R."/>
            <person name="Jetten M.S.M."/>
            <person name="Mascher T."/>
            <person name="Medema M.H."/>
            <person name="Devos D.P."/>
            <person name="Kaster A.-K."/>
            <person name="Ovreas L."/>
            <person name="Rohde M."/>
            <person name="Galperin M.Y."/>
            <person name="Jogler C."/>
        </authorList>
    </citation>
    <scope>NUCLEOTIDE SEQUENCE [LARGE SCALE GENOMIC DNA]</scope>
    <source>
        <strain evidence="3 4">KOR34</strain>
    </source>
</reference>
<evidence type="ECO:0000256" key="1">
    <source>
        <dbReference type="SAM" id="MobiDB-lite"/>
    </source>
</evidence>
<feature type="signal peptide" evidence="2">
    <location>
        <begin position="1"/>
        <end position="33"/>
    </location>
</feature>
<dbReference type="Gene3D" id="2.60.40.10">
    <property type="entry name" value="Immunoglobulins"/>
    <property type="match status" value="1"/>
</dbReference>
<keyword evidence="2" id="KW-0732">Signal</keyword>
<dbReference type="AlphaFoldDB" id="A0A5C5UU87"/>
<organism evidence="3 4">
    <name type="scientific">Posidoniimonas corsicana</name>
    <dbReference type="NCBI Taxonomy" id="1938618"/>
    <lineage>
        <taxon>Bacteria</taxon>
        <taxon>Pseudomonadati</taxon>
        <taxon>Planctomycetota</taxon>
        <taxon>Planctomycetia</taxon>
        <taxon>Pirellulales</taxon>
        <taxon>Lacipirellulaceae</taxon>
        <taxon>Posidoniimonas</taxon>
    </lineage>
</organism>
<proteinExistence type="predicted"/>
<comment type="caution">
    <text evidence="3">The sequence shown here is derived from an EMBL/GenBank/DDBJ whole genome shotgun (WGS) entry which is preliminary data.</text>
</comment>
<protein>
    <recommendedName>
        <fullName evidence="5">DUF1573 domain-containing protein</fullName>
    </recommendedName>
</protein>
<dbReference type="RefSeq" id="WP_197531761.1">
    <property type="nucleotide sequence ID" value="NZ_SIHJ01000010.1"/>
</dbReference>
<evidence type="ECO:0000313" key="4">
    <source>
        <dbReference type="Proteomes" id="UP000316714"/>
    </source>
</evidence>
<keyword evidence="4" id="KW-1185">Reference proteome</keyword>
<dbReference type="PROSITE" id="PS51257">
    <property type="entry name" value="PROKAR_LIPOPROTEIN"/>
    <property type="match status" value="1"/>
</dbReference>
<dbReference type="PANTHER" id="PTHR37833:SF1">
    <property type="entry name" value="SIGNAL PEPTIDE PROTEIN"/>
    <property type="match status" value="1"/>
</dbReference>
<evidence type="ECO:0000313" key="3">
    <source>
        <dbReference type="EMBL" id="TWT29227.1"/>
    </source>
</evidence>
<accession>A0A5C5UU87</accession>
<feature type="chain" id="PRO_5023119982" description="DUF1573 domain-containing protein" evidence="2">
    <location>
        <begin position="34"/>
        <end position="398"/>
    </location>
</feature>
<dbReference type="InterPro" id="IPR011467">
    <property type="entry name" value="DUF1573"/>
</dbReference>
<evidence type="ECO:0000256" key="2">
    <source>
        <dbReference type="SAM" id="SignalP"/>
    </source>
</evidence>
<dbReference type="Pfam" id="PF07610">
    <property type="entry name" value="DUF1573"/>
    <property type="match status" value="1"/>
</dbReference>
<gene>
    <name evidence="3" type="ORF">KOR34_52820</name>
</gene>
<dbReference type="Proteomes" id="UP000316714">
    <property type="component" value="Unassembled WGS sequence"/>
</dbReference>
<feature type="region of interest" description="Disordered" evidence="1">
    <location>
        <begin position="35"/>
        <end position="68"/>
    </location>
</feature>
<feature type="compositionally biased region" description="Polar residues" evidence="1">
    <location>
        <begin position="40"/>
        <end position="51"/>
    </location>
</feature>
<dbReference type="InterPro" id="IPR013783">
    <property type="entry name" value="Ig-like_fold"/>
</dbReference>